<evidence type="ECO:0000313" key="2">
    <source>
        <dbReference type="EMBL" id="KAF8563784.1"/>
    </source>
</evidence>
<accession>A0A8T0DA06</accession>
<keyword evidence="1" id="KW-0472">Membrane</keyword>
<dbReference type="PROSITE" id="PS51257">
    <property type="entry name" value="PROKAR_LIPOPROTEIN"/>
    <property type="match status" value="1"/>
</dbReference>
<keyword evidence="1" id="KW-0812">Transmembrane</keyword>
<dbReference type="EMBL" id="JTDF01010694">
    <property type="protein sequence ID" value="KAF8563784.1"/>
    <property type="molecule type" value="Genomic_DNA"/>
</dbReference>
<dbReference type="OrthoDB" id="6240057at2759"/>
<protein>
    <recommendedName>
        <fullName evidence="4">Neutral sphingomyelinase</fullName>
    </recommendedName>
</protein>
<evidence type="ECO:0000313" key="3">
    <source>
        <dbReference type="Proteomes" id="UP000699462"/>
    </source>
</evidence>
<feature type="transmembrane region" description="Helical" evidence="1">
    <location>
        <begin position="87"/>
        <end position="106"/>
    </location>
</feature>
<name>A0A8T0DA06_9TREM</name>
<gene>
    <name evidence="2" type="ORF">P879_07661</name>
</gene>
<feature type="transmembrane region" description="Helical" evidence="1">
    <location>
        <begin position="49"/>
        <end position="75"/>
    </location>
</feature>
<dbReference type="Proteomes" id="UP000699462">
    <property type="component" value="Unassembled WGS sequence"/>
</dbReference>
<reference evidence="2 3" key="1">
    <citation type="submission" date="2019-07" db="EMBL/GenBank/DDBJ databases">
        <title>Annotation for the trematode Paragonimus westermani.</title>
        <authorList>
            <person name="Choi Y.-J."/>
        </authorList>
    </citation>
    <scope>NUCLEOTIDE SEQUENCE [LARGE SCALE GENOMIC DNA]</scope>
    <source>
        <strain evidence="2">180907_Pwestermani</strain>
    </source>
</reference>
<sequence>MLIATLRANVVVLVLATACLIAALATSGWSCGNLFEHCMSGRDEMKVIVSLLVGGSALVAIVLLMDLIALCTTQVTFRSGYTAARQVLLLIGVGALLSAVIFYTVQYNRTEWSYFLAVSGTMLAVQLEARRHQELEPQIEQGFSCGKKETKD</sequence>
<keyword evidence="1" id="KW-1133">Transmembrane helix</keyword>
<keyword evidence="3" id="KW-1185">Reference proteome</keyword>
<evidence type="ECO:0008006" key="4">
    <source>
        <dbReference type="Google" id="ProtNLM"/>
    </source>
</evidence>
<evidence type="ECO:0000256" key="1">
    <source>
        <dbReference type="SAM" id="Phobius"/>
    </source>
</evidence>
<organism evidence="2 3">
    <name type="scientific">Paragonimus westermani</name>
    <dbReference type="NCBI Taxonomy" id="34504"/>
    <lineage>
        <taxon>Eukaryota</taxon>
        <taxon>Metazoa</taxon>
        <taxon>Spiralia</taxon>
        <taxon>Lophotrochozoa</taxon>
        <taxon>Platyhelminthes</taxon>
        <taxon>Trematoda</taxon>
        <taxon>Digenea</taxon>
        <taxon>Plagiorchiida</taxon>
        <taxon>Troglotremata</taxon>
        <taxon>Troglotrematidae</taxon>
        <taxon>Paragonimus</taxon>
    </lineage>
</organism>
<dbReference type="AlphaFoldDB" id="A0A8T0DA06"/>
<comment type="caution">
    <text evidence="2">The sequence shown here is derived from an EMBL/GenBank/DDBJ whole genome shotgun (WGS) entry which is preliminary data.</text>
</comment>
<proteinExistence type="predicted"/>